<evidence type="ECO:0000313" key="1">
    <source>
        <dbReference type="EMBL" id="RNA09331.1"/>
    </source>
</evidence>
<dbReference type="Proteomes" id="UP000276133">
    <property type="component" value="Unassembled WGS sequence"/>
</dbReference>
<evidence type="ECO:0000313" key="2">
    <source>
        <dbReference type="Proteomes" id="UP000276133"/>
    </source>
</evidence>
<proteinExistence type="predicted"/>
<reference evidence="1 2" key="1">
    <citation type="journal article" date="2018" name="Sci. Rep.">
        <title>Genomic signatures of local adaptation to the degree of environmental predictability in rotifers.</title>
        <authorList>
            <person name="Franch-Gras L."/>
            <person name="Hahn C."/>
            <person name="Garcia-Roger E.M."/>
            <person name="Carmona M.J."/>
            <person name="Serra M."/>
            <person name="Gomez A."/>
        </authorList>
    </citation>
    <scope>NUCLEOTIDE SEQUENCE [LARGE SCALE GENOMIC DNA]</scope>
    <source>
        <strain evidence="1">HYR1</strain>
    </source>
</reference>
<accession>A0A3M7QE81</accession>
<comment type="caution">
    <text evidence="1">The sequence shown here is derived from an EMBL/GenBank/DDBJ whole genome shotgun (WGS) entry which is preliminary data.</text>
</comment>
<gene>
    <name evidence="1" type="ORF">BpHYR1_009022</name>
</gene>
<protein>
    <submittedName>
        <fullName evidence="1">Uncharacterized protein</fullName>
    </submittedName>
</protein>
<sequence>MGIFPKFWFNCEIVSKNYRKNSEEIFLPYLYKKCIRINDVKTNGLSFIHKLFKNCSNIKINL</sequence>
<organism evidence="1 2">
    <name type="scientific">Brachionus plicatilis</name>
    <name type="common">Marine rotifer</name>
    <name type="synonym">Brachionus muelleri</name>
    <dbReference type="NCBI Taxonomy" id="10195"/>
    <lineage>
        <taxon>Eukaryota</taxon>
        <taxon>Metazoa</taxon>
        <taxon>Spiralia</taxon>
        <taxon>Gnathifera</taxon>
        <taxon>Rotifera</taxon>
        <taxon>Eurotatoria</taxon>
        <taxon>Monogononta</taxon>
        <taxon>Pseudotrocha</taxon>
        <taxon>Ploima</taxon>
        <taxon>Brachionidae</taxon>
        <taxon>Brachionus</taxon>
    </lineage>
</organism>
<keyword evidence="2" id="KW-1185">Reference proteome</keyword>
<dbReference type="EMBL" id="REGN01006482">
    <property type="protein sequence ID" value="RNA09331.1"/>
    <property type="molecule type" value="Genomic_DNA"/>
</dbReference>
<dbReference type="AlphaFoldDB" id="A0A3M7QE81"/>
<name>A0A3M7QE81_BRAPC</name>